<evidence type="ECO:0008006" key="4">
    <source>
        <dbReference type="Google" id="ProtNLM"/>
    </source>
</evidence>
<feature type="region of interest" description="Disordered" evidence="1">
    <location>
        <begin position="144"/>
        <end position="163"/>
    </location>
</feature>
<reference evidence="2 3" key="1">
    <citation type="submission" date="2021-11" db="EMBL/GenBank/DDBJ databases">
        <authorList>
            <person name="Islam A."/>
            <person name="Islam S."/>
            <person name="Flora M.S."/>
            <person name="Rahman M."/>
            <person name="Ziaur R.M."/>
            <person name="Epstein J.H."/>
            <person name="Hassan M."/>
            <person name="Klassen M."/>
            <person name="Woodard K."/>
            <person name="Webb A."/>
            <person name="Webby R.J."/>
            <person name="El Zowalaty M.E."/>
        </authorList>
    </citation>
    <scope>NUCLEOTIDE SEQUENCE [LARGE SCALE GENOMIC DNA]</scope>
    <source>
        <strain evidence="2">Pbs1</strain>
    </source>
</reference>
<proteinExistence type="predicted"/>
<evidence type="ECO:0000256" key="1">
    <source>
        <dbReference type="SAM" id="MobiDB-lite"/>
    </source>
</evidence>
<sequence>MEGIPTPTRAGQPCSTQTLTPAASGSRATRWGPCHCAIGVAAVARLVTGLTASPTPATRPSGPPPALRRARTCWGPRVLVMVPPAGRRSRLRGAPEPERAAPDTASVPVTDVPDDDVPAADVPAVADVPAAGVPAASVAPAVPVDATPPASPSPKGPRGSVLSPHMTVAINSGVPDPWVLRFDGTCRRNPGSGGAGAALFAPSDTVGAVHHGATRLLVDDDINLVLAQVRDSFGCTNRRLCRLRGRVRDELRRLDWHRITHIGRQANAQADRLANRALDLGRTVVECDPHFDDVLGCFRPLPPTPSVPSASPTPAGSVYPTLPIGPGSAPARQPRLRLRPLSEEEQETAADAFQAVVEGVTSRIVDASSWGMGEGFIGVKDSSRRAAAPMPAPSPADQRAVRKARRRVGRVRASMAQHTLRQEFSKDEAKCVSKILAGASVGTAGEEHLDTCPIDRAELFRYFTGTSSARAVFDYDAARGQEFCAVLASFGSAVMEADALDGELAMDEVEDQLLRAAKASSSGHDGIGYDIYRCFATQKVPLLHAAFQFCWLHRRAPDSWKVGIVRLIHKKGDPMRPENWRPICLQPTIYKFYSGLLARRLSRWLEGNNMLPMAQKGFRPTMGAMSTIFWPPRCWTRRSVIITSSTKFAVVVANAHDSATDPVRQEVGIYQEFPLSPLLFIAALVPLVSAVWSGWMESGADGIRRCHGVVMRFLAWNGLRANPANVRLEINGDAIVPLSLNERYRYLGVGDGFDHVRHRLQLEPKLQEIKREAVTLMQSGLAAWKVLKEFKTYIYHKVEYVLRHLRPLQSQLHGFDCAVKRGLRYLLRLPQSATTEFFYSLTSGGGLGKLQSLVEMHYALQVAHAWQMLHSKDPAIAAVAKAQVCQIARKRYRLLEDYWKGREDELIRVFLNSELAASPYVTALRRSGDIASLWTDVQRIMGVYHISLVDRVDIDTEDTLALCLPHHDPSPDSVEGSGGPGQNCSGPWWIGVQVRDEWAGLSDAEHRFGIQARLNQVDTNSVLKRHRLWSNHHCRAPTCSSAETLAHVLNHCTPNMVSIRQRHDDALKKIGTQIRTAFTRDKSSAELRLNQTVPEYTGAALRLDIVSRDVAAKTVVIADLAITFEDQSSGARHSSLQLSYDHKPSNFKAYTEMLGLLKDESRRLDLQLSSHCIRSSFRI</sequence>
<dbReference type="InterPro" id="IPR012337">
    <property type="entry name" value="RNaseH-like_sf"/>
</dbReference>
<dbReference type="PANTHER" id="PTHR35450:SF2">
    <property type="entry name" value="REVERSE TRANSCRIPTASE DOMAIN-CONTAINING PROTEIN"/>
    <property type="match status" value="1"/>
</dbReference>
<dbReference type="EMBL" id="CAKLCB010000256">
    <property type="protein sequence ID" value="CAH0518195.1"/>
    <property type="molecule type" value="Genomic_DNA"/>
</dbReference>
<feature type="region of interest" description="Disordered" evidence="1">
    <location>
        <begin position="85"/>
        <end position="120"/>
    </location>
</feature>
<evidence type="ECO:0000313" key="3">
    <source>
        <dbReference type="Proteomes" id="UP001158986"/>
    </source>
</evidence>
<dbReference type="Proteomes" id="UP001158986">
    <property type="component" value="Unassembled WGS sequence"/>
</dbReference>
<feature type="region of interest" description="Disordered" evidence="1">
    <location>
        <begin position="1"/>
        <end position="28"/>
    </location>
</feature>
<evidence type="ECO:0000313" key="2">
    <source>
        <dbReference type="EMBL" id="CAH0518195.1"/>
    </source>
</evidence>
<dbReference type="SUPFAM" id="SSF53098">
    <property type="entry name" value="Ribonuclease H-like"/>
    <property type="match status" value="1"/>
</dbReference>
<keyword evidence="3" id="KW-1185">Reference proteome</keyword>
<protein>
    <recommendedName>
        <fullName evidence="4">RNase H type-1 domain-containing protein</fullName>
    </recommendedName>
</protein>
<name>A0ABN8CYK9_9STRA</name>
<feature type="compositionally biased region" description="Low complexity" evidence="1">
    <location>
        <begin position="102"/>
        <end position="111"/>
    </location>
</feature>
<dbReference type="InterPro" id="IPR036397">
    <property type="entry name" value="RNaseH_sf"/>
</dbReference>
<feature type="compositionally biased region" description="Polar residues" evidence="1">
    <location>
        <begin position="13"/>
        <end position="27"/>
    </location>
</feature>
<organism evidence="2 3">
    <name type="scientific">Peronospora belbahrii</name>
    <dbReference type="NCBI Taxonomy" id="622444"/>
    <lineage>
        <taxon>Eukaryota</taxon>
        <taxon>Sar</taxon>
        <taxon>Stramenopiles</taxon>
        <taxon>Oomycota</taxon>
        <taxon>Peronosporomycetes</taxon>
        <taxon>Peronosporales</taxon>
        <taxon>Peronosporaceae</taxon>
        <taxon>Peronospora</taxon>
    </lineage>
</organism>
<dbReference type="PANTHER" id="PTHR35450">
    <property type="entry name" value="REVERSE TRANSCRIPTASE DOMAIN-CONTAINING PROTEIN"/>
    <property type="match status" value="1"/>
</dbReference>
<comment type="caution">
    <text evidence="2">The sequence shown here is derived from an EMBL/GenBank/DDBJ whole genome shotgun (WGS) entry which is preliminary data.</text>
</comment>
<gene>
    <name evidence="2" type="ORF">PBS001_LOCUS4778</name>
</gene>
<accession>A0ABN8CYK9</accession>
<dbReference type="Gene3D" id="3.30.420.10">
    <property type="entry name" value="Ribonuclease H-like superfamily/Ribonuclease H"/>
    <property type="match status" value="1"/>
</dbReference>